<organism evidence="2 3">
    <name type="scientific">Marivirga tractuosa (strain ATCC 23168 / DSM 4126 / NBRC 15989 / NCIMB 1408 / VKM B-1430 / H-43)</name>
    <name type="common">Microscilla tractuosa</name>
    <name type="synonym">Flexibacter tractuosus</name>
    <dbReference type="NCBI Taxonomy" id="643867"/>
    <lineage>
        <taxon>Bacteria</taxon>
        <taxon>Pseudomonadati</taxon>
        <taxon>Bacteroidota</taxon>
        <taxon>Cytophagia</taxon>
        <taxon>Cytophagales</taxon>
        <taxon>Marivirgaceae</taxon>
        <taxon>Marivirga</taxon>
    </lineage>
</organism>
<dbReference type="GO" id="GO:0016757">
    <property type="term" value="F:glycosyltransferase activity"/>
    <property type="evidence" value="ECO:0007669"/>
    <property type="project" value="InterPro"/>
</dbReference>
<proteinExistence type="predicted"/>
<protein>
    <recommendedName>
        <fullName evidence="1">Glycosyltransferase 61 catalytic domain-containing protein</fullName>
    </recommendedName>
</protein>
<dbReference type="eggNOG" id="COG4421">
    <property type="taxonomic scope" value="Bacteria"/>
</dbReference>
<dbReference type="Proteomes" id="UP000008720">
    <property type="component" value="Chromosome"/>
</dbReference>
<accession>E4TVV5</accession>
<dbReference type="Pfam" id="PF04577">
    <property type="entry name" value="Glyco_transf_61"/>
    <property type="match status" value="1"/>
</dbReference>
<dbReference type="KEGG" id="mtt:Ftrac_2223"/>
<sequence>MIKGLLIEFLVYLIDKKFTLKSINKYLYDWDYSFKETIYYNSSYTKDYNSENHNFDFSFLNKVFKLNHWVLFLPKATVFNETGVIVINGKVLCDTIYNSKGYIKKSGLIKPYFKSIIIKPKILSGIYFHLSGLFNYNFFHFLIEVLPKILDYMILRKKKPEIKLLINNRNPFIEQYLSLIGIQDSEIKYFQNNVMVQNLYYSNNKFVYEKLLDGYWNKHIYSKYYLRKMAEKFLLSNNPNLNISKIIYLSRADSNRVLINESEFMEHFNHFKIKKLVLSRMCISDQIFYFKNASLVIAIHGASLSNLIYSSNCKVIELFPKGRNSSTLYQLRQISQIGENNSHHLVEISNVDKNQNILINQDEILKVEKLMYGY</sequence>
<dbReference type="RefSeq" id="WP_013454346.1">
    <property type="nucleotide sequence ID" value="NC_014759.1"/>
</dbReference>
<name>E4TVV5_MARTH</name>
<evidence type="ECO:0000313" key="3">
    <source>
        <dbReference type="Proteomes" id="UP000008720"/>
    </source>
</evidence>
<keyword evidence="3" id="KW-1185">Reference proteome</keyword>
<dbReference type="InterPro" id="IPR049625">
    <property type="entry name" value="Glyco_transf_61_cat"/>
</dbReference>
<gene>
    <name evidence="2" type="ordered locus">Ftrac_2223</name>
</gene>
<dbReference type="HOGENOM" id="CLU_739272_0_0_10"/>
<evidence type="ECO:0000313" key="2">
    <source>
        <dbReference type="EMBL" id="ADR22203.1"/>
    </source>
</evidence>
<feature type="domain" description="Glycosyltransferase 61 catalytic" evidence="1">
    <location>
        <begin position="138"/>
        <end position="312"/>
    </location>
</feature>
<reference evidence="2 3" key="1">
    <citation type="journal article" date="2011" name="Stand. Genomic Sci.">
        <title>Complete genome sequence of Marivirga tractuosa type strain (H-43).</title>
        <authorList>
            <person name="Pagani I."/>
            <person name="Chertkov O."/>
            <person name="Lapidus A."/>
            <person name="Lucas S."/>
            <person name="Del Rio T.G."/>
            <person name="Tice H."/>
            <person name="Copeland A."/>
            <person name="Cheng J.F."/>
            <person name="Nolan M."/>
            <person name="Saunders E."/>
            <person name="Pitluck S."/>
            <person name="Held B."/>
            <person name="Goodwin L."/>
            <person name="Liolios K."/>
            <person name="Ovchinikova G."/>
            <person name="Ivanova N."/>
            <person name="Mavromatis K."/>
            <person name="Pati A."/>
            <person name="Chen A."/>
            <person name="Palaniappan K."/>
            <person name="Land M."/>
            <person name="Hauser L."/>
            <person name="Jeffries C.D."/>
            <person name="Detter J.C."/>
            <person name="Han C."/>
            <person name="Tapia R."/>
            <person name="Ngatchou-Djao O.D."/>
            <person name="Rohde M."/>
            <person name="Goker M."/>
            <person name="Spring S."/>
            <person name="Sikorski J."/>
            <person name="Woyke T."/>
            <person name="Bristow J."/>
            <person name="Eisen J.A."/>
            <person name="Markowitz V."/>
            <person name="Hugenholtz P."/>
            <person name="Klenk H.P."/>
            <person name="Kyrpides N.C."/>
        </authorList>
    </citation>
    <scope>NUCLEOTIDE SEQUENCE [LARGE SCALE GENOMIC DNA]</scope>
    <source>
        <strain evidence="3">ATCC 23168 / DSM 4126 / NBRC 15989 / NCIMB 1408 / VKM B-1430 / H-43</strain>
    </source>
</reference>
<dbReference type="STRING" id="643867.Ftrac_2223"/>
<evidence type="ECO:0000259" key="1">
    <source>
        <dbReference type="Pfam" id="PF04577"/>
    </source>
</evidence>
<dbReference type="OrthoDB" id="1156086at2"/>
<dbReference type="EMBL" id="CP002349">
    <property type="protein sequence ID" value="ADR22203.1"/>
    <property type="molecule type" value="Genomic_DNA"/>
</dbReference>
<dbReference type="AlphaFoldDB" id="E4TVV5"/>